<dbReference type="EMBL" id="CAJOBS010006271">
    <property type="protein sequence ID" value="CAF4910962.1"/>
    <property type="molecule type" value="Genomic_DNA"/>
</dbReference>
<dbReference type="Gene3D" id="3.40.50.12780">
    <property type="entry name" value="N-terminal domain of ligase-like"/>
    <property type="match status" value="1"/>
</dbReference>
<evidence type="ECO:0000313" key="4">
    <source>
        <dbReference type="EMBL" id="CAF4910962.1"/>
    </source>
</evidence>
<sequence length="136" mass="15059">MKFGDEPLKKYDLSSLIGLGSVGEPINPEAWLWYYRVVGSSNVAVVDTFWQTETGGHVITPLPGATPTKPGSACFPFFGVDVEIVDEAGEPVEGEAEGYLVFKSPWPGMMRTVYGDHQRFETTYFKKFPGYYCTGD</sequence>
<organism evidence="4 5">
    <name type="scientific">Rotaria socialis</name>
    <dbReference type="NCBI Taxonomy" id="392032"/>
    <lineage>
        <taxon>Eukaryota</taxon>
        <taxon>Metazoa</taxon>
        <taxon>Spiralia</taxon>
        <taxon>Gnathifera</taxon>
        <taxon>Rotifera</taxon>
        <taxon>Eurotatoria</taxon>
        <taxon>Bdelloidea</taxon>
        <taxon>Philodinida</taxon>
        <taxon>Philodinidae</taxon>
        <taxon>Rotaria</taxon>
    </lineage>
</organism>
<dbReference type="EC" id="6.2.1.1" evidence="1"/>
<reference evidence="4" key="1">
    <citation type="submission" date="2021-02" db="EMBL/GenBank/DDBJ databases">
        <authorList>
            <person name="Nowell W R."/>
        </authorList>
    </citation>
    <scope>NUCLEOTIDE SEQUENCE</scope>
</reference>
<dbReference type="GO" id="GO:0006085">
    <property type="term" value="P:acetyl-CoA biosynthetic process"/>
    <property type="evidence" value="ECO:0007669"/>
    <property type="project" value="TreeGrafter"/>
</dbReference>
<accession>A0A821VQB9</accession>
<dbReference type="InterPro" id="IPR000873">
    <property type="entry name" value="AMP-dep_synth/lig_dom"/>
</dbReference>
<gene>
    <name evidence="3" type="ORF">KIK155_LOCUS12534</name>
    <name evidence="4" type="ORF">TOA249_LOCUS31386</name>
</gene>
<comment type="caution">
    <text evidence="4">The sequence shown here is derived from an EMBL/GenBank/DDBJ whole genome shotgun (WGS) entry which is preliminary data.</text>
</comment>
<feature type="domain" description="AMP-dependent synthetase/ligase" evidence="2">
    <location>
        <begin position="9"/>
        <end position="112"/>
    </location>
</feature>
<dbReference type="Proteomes" id="UP000663865">
    <property type="component" value="Unassembled WGS sequence"/>
</dbReference>
<dbReference type="PANTHER" id="PTHR24095">
    <property type="entry name" value="ACETYL-COENZYME A SYNTHETASE"/>
    <property type="match status" value="1"/>
</dbReference>
<dbReference type="AlphaFoldDB" id="A0A821VQB9"/>
<evidence type="ECO:0000313" key="3">
    <source>
        <dbReference type="EMBL" id="CAF3453146.1"/>
    </source>
</evidence>
<proteinExistence type="predicted"/>
<dbReference type="PANTHER" id="PTHR24095:SF244">
    <property type="entry name" value="ACETYL-COENZYME A SYNTHETASE"/>
    <property type="match status" value="1"/>
</dbReference>
<dbReference type="GO" id="GO:0003987">
    <property type="term" value="F:acetate-CoA ligase activity"/>
    <property type="evidence" value="ECO:0007669"/>
    <property type="project" value="UniProtKB-EC"/>
</dbReference>
<dbReference type="Pfam" id="PF00501">
    <property type="entry name" value="AMP-binding"/>
    <property type="match status" value="1"/>
</dbReference>
<dbReference type="InterPro" id="IPR042099">
    <property type="entry name" value="ANL_N_sf"/>
</dbReference>
<feature type="non-terminal residue" evidence="4">
    <location>
        <position position="1"/>
    </location>
</feature>
<protein>
    <recommendedName>
        <fullName evidence="1">acetate--CoA ligase</fullName>
        <ecNumber evidence="1">6.2.1.1</ecNumber>
    </recommendedName>
</protein>
<dbReference type="Proteomes" id="UP000663838">
    <property type="component" value="Unassembled WGS sequence"/>
</dbReference>
<name>A0A821VQB9_9BILA</name>
<evidence type="ECO:0000256" key="1">
    <source>
        <dbReference type="ARBA" id="ARBA00013275"/>
    </source>
</evidence>
<dbReference type="EMBL" id="CAJNYV010002055">
    <property type="protein sequence ID" value="CAF3453146.1"/>
    <property type="molecule type" value="Genomic_DNA"/>
</dbReference>
<evidence type="ECO:0000259" key="2">
    <source>
        <dbReference type="Pfam" id="PF00501"/>
    </source>
</evidence>
<evidence type="ECO:0000313" key="5">
    <source>
        <dbReference type="Proteomes" id="UP000663838"/>
    </source>
</evidence>
<dbReference type="SUPFAM" id="SSF56801">
    <property type="entry name" value="Acetyl-CoA synthetase-like"/>
    <property type="match status" value="1"/>
</dbReference>